<dbReference type="OrthoDB" id="159229at2759"/>
<keyword evidence="3" id="KW-1185">Reference proteome</keyword>
<dbReference type="GO" id="GO:0006801">
    <property type="term" value="P:superoxide metabolic process"/>
    <property type="evidence" value="ECO:0007669"/>
    <property type="project" value="InterPro"/>
</dbReference>
<organism evidence="2 3">
    <name type="scientific">Sphaeroforma arctica JP610</name>
    <dbReference type="NCBI Taxonomy" id="667725"/>
    <lineage>
        <taxon>Eukaryota</taxon>
        <taxon>Ichthyosporea</taxon>
        <taxon>Ichthyophonida</taxon>
        <taxon>Sphaeroforma</taxon>
    </lineage>
</organism>
<dbReference type="eggNOG" id="ENOG502SH2C">
    <property type="taxonomic scope" value="Eukaryota"/>
</dbReference>
<feature type="chain" id="PRO_5005538927" description="Superoxide dismutase copper/zinc binding domain-containing protein" evidence="1">
    <location>
        <begin position="18"/>
        <end position="239"/>
    </location>
</feature>
<dbReference type="STRING" id="667725.A0A0L0FVJ9"/>
<evidence type="ECO:0000313" key="2">
    <source>
        <dbReference type="EMBL" id="KNC80880.1"/>
    </source>
</evidence>
<evidence type="ECO:0000313" key="3">
    <source>
        <dbReference type="Proteomes" id="UP000054560"/>
    </source>
</evidence>
<dbReference type="Proteomes" id="UP000054560">
    <property type="component" value="Unassembled WGS sequence"/>
</dbReference>
<gene>
    <name evidence="2" type="ORF">SARC_06779</name>
</gene>
<keyword evidence="1" id="KW-0732">Signal</keyword>
<feature type="signal peptide" evidence="1">
    <location>
        <begin position="1"/>
        <end position="17"/>
    </location>
</feature>
<dbReference type="GO" id="GO:0046872">
    <property type="term" value="F:metal ion binding"/>
    <property type="evidence" value="ECO:0007669"/>
    <property type="project" value="InterPro"/>
</dbReference>
<protein>
    <recommendedName>
        <fullName evidence="4">Superoxide dismutase copper/zinc binding domain-containing protein</fullName>
    </recommendedName>
</protein>
<sequence length="239" mass="24838">MRQNALLGLVAAASVLADPILVSTQNNSMVEGNVTFEEQSSGGLTWAANLTLLDAGLTTYDDCISADGKSIDLNWHVHVGRPTSDDAVGSECGATAGDPPVGGHYDPNYACGSSSNEQDTCTELNKTSSNGYTYDCNPSTYLSDPSVCEVGDYSGKFGAMKFMYSADNTTATAEASGSDPFGPTLSEITNMSIVFHCASPRLFCATMLASDDGNAAVKGAGLDLVLMMAVTISSLAFLM</sequence>
<dbReference type="EMBL" id="KQ242095">
    <property type="protein sequence ID" value="KNC80880.1"/>
    <property type="molecule type" value="Genomic_DNA"/>
</dbReference>
<evidence type="ECO:0008006" key="4">
    <source>
        <dbReference type="Google" id="ProtNLM"/>
    </source>
</evidence>
<dbReference type="GeneID" id="25907283"/>
<dbReference type="Gene3D" id="2.60.40.200">
    <property type="entry name" value="Superoxide dismutase, copper/zinc binding domain"/>
    <property type="match status" value="1"/>
</dbReference>
<dbReference type="InterPro" id="IPR036423">
    <property type="entry name" value="SOD-like_Cu/Zn_dom_sf"/>
</dbReference>
<name>A0A0L0FVJ9_9EUKA</name>
<evidence type="ECO:0000256" key="1">
    <source>
        <dbReference type="SAM" id="SignalP"/>
    </source>
</evidence>
<proteinExistence type="predicted"/>
<accession>A0A0L0FVJ9</accession>
<dbReference type="RefSeq" id="XP_014154782.1">
    <property type="nucleotide sequence ID" value="XM_014299307.1"/>
</dbReference>
<reference evidence="2 3" key="1">
    <citation type="submission" date="2011-02" db="EMBL/GenBank/DDBJ databases">
        <title>The Genome Sequence of Sphaeroforma arctica JP610.</title>
        <authorList>
            <consortium name="The Broad Institute Genome Sequencing Platform"/>
            <person name="Russ C."/>
            <person name="Cuomo C."/>
            <person name="Young S.K."/>
            <person name="Zeng Q."/>
            <person name="Gargeya S."/>
            <person name="Alvarado L."/>
            <person name="Berlin A."/>
            <person name="Chapman S.B."/>
            <person name="Chen Z."/>
            <person name="Freedman E."/>
            <person name="Gellesch M."/>
            <person name="Goldberg J."/>
            <person name="Griggs A."/>
            <person name="Gujja S."/>
            <person name="Heilman E."/>
            <person name="Heiman D."/>
            <person name="Howarth C."/>
            <person name="Mehta T."/>
            <person name="Neiman D."/>
            <person name="Pearson M."/>
            <person name="Roberts A."/>
            <person name="Saif S."/>
            <person name="Shea T."/>
            <person name="Shenoy N."/>
            <person name="Sisk P."/>
            <person name="Stolte C."/>
            <person name="Sykes S."/>
            <person name="White J."/>
            <person name="Yandava C."/>
            <person name="Burger G."/>
            <person name="Gray M.W."/>
            <person name="Holland P.W.H."/>
            <person name="King N."/>
            <person name="Lang F.B.F."/>
            <person name="Roger A.J."/>
            <person name="Ruiz-Trillo I."/>
            <person name="Haas B."/>
            <person name="Nusbaum C."/>
            <person name="Birren B."/>
        </authorList>
    </citation>
    <scope>NUCLEOTIDE SEQUENCE [LARGE SCALE GENOMIC DNA]</scope>
    <source>
        <strain evidence="2 3">JP610</strain>
    </source>
</reference>
<dbReference type="AlphaFoldDB" id="A0A0L0FVJ9"/>